<keyword evidence="4" id="KW-1185">Reference proteome</keyword>
<gene>
    <name evidence="3" type="ORF">JOD45_000021</name>
</gene>
<dbReference type="SUPFAM" id="SSF53474">
    <property type="entry name" value="alpha/beta-Hydrolases"/>
    <property type="match status" value="1"/>
</dbReference>
<feature type="domain" description="Serine aminopeptidase S33" evidence="2">
    <location>
        <begin position="42"/>
        <end position="309"/>
    </location>
</feature>
<evidence type="ECO:0000313" key="3">
    <source>
        <dbReference type="EMBL" id="MBM7643830.1"/>
    </source>
</evidence>
<name>A0ABS2PW98_9BACL</name>
<organism evidence="3 4">
    <name type="scientific">Scopulibacillus daqui</name>
    <dbReference type="NCBI Taxonomy" id="1469162"/>
    <lineage>
        <taxon>Bacteria</taxon>
        <taxon>Bacillati</taxon>
        <taxon>Bacillota</taxon>
        <taxon>Bacilli</taxon>
        <taxon>Bacillales</taxon>
        <taxon>Sporolactobacillaceae</taxon>
        <taxon>Scopulibacillus</taxon>
    </lineage>
</organism>
<evidence type="ECO:0000256" key="1">
    <source>
        <dbReference type="ARBA" id="ARBA00022801"/>
    </source>
</evidence>
<dbReference type="PANTHER" id="PTHR43329">
    <property type="entry name" value="EPOXIDE HYDROLASE"/>
    <property type="match status" value="1"/>
</dbReference>
<comment type="caution">
    <text evidence="3">The sequence shown here is derived from an EMBL/GenBank/DDBJ whole genome shotgun (WGS) entry which is preliminary data.</text>
</comment>
<dbReference type="InterPro" id="IPR022742">
    <property type="entry name" value="Hydrolase_4"/>
</dbReference>
<dbReference type="RefSeq" id="WP_205001769.1">
    <property type="nucleotide sequence ID" value="NZ_JAFBER010000001.1"/>
</dbReference>
<keyword evidence="1" id="KW-0378">Hydrolase</keyword>
<dbReference type="Gene3D" id="3.40.50.1820">
    <property type="entry name" value="alpha/beta hydrolase"/>
    <property type="match status" value="1"/>
</dbReference>
<dbReference type="InterPro" id="IPR002410">
    <property type="entry name" value="Peptidase_S33"/>
</dbReference>
<sequence length="324" mass="37702">MLTRKTPKEKKHHKGITALKKITIGGADQWILMRGANRSNPILLFVHGGPGAAQIGFARPFQSDLEKHFIVVNWDQRGAGLSYSKHLTAASMTINQFVSDLLEIVQWLLKTFKHEKVYLVGHSWGSIIGMLAVQKRPEWFYAYFGVGQVADINKGDFISYKYTLRCAEESQNKKAICELQSIGEPPWHQVKHERIHQKWLKKFGGLYKQKQLMAKFSKHMLFNPEYHLTDLFKHIKGQKFSMSHMYKEMSTINLAEQVTEVQVPVFFCIGRHDYLTPFELAEAYFKVLKAPQKGYIWFEHSAHSPHFEEYEKFNDFLIKHAVYH</sequence>
<reference evidence="3 4" key="1">
    <citation type="submission" date="2021-01" db="EMBL/GenBank/DDBJ databases">
        <title>Genomic Encyclopedia of Type Strains, Phase IV (KMG-IV): sequencing the most valuable type-strain genomes for metagenomic binning, comparative biology and taxonomic classification.</title>
        <authorList>
            <person name="Goeker M."/>
        </authorList>
    </citation>
    <scope>NUCLEOTIDE SEQUENCE [LARGE SCALE GENOMIC DNA]</scope>
    <source>
        <strain evidence="3 4">DSM 28236</strain>
    </source>
</reference>
<evidence type="ECO:0000259" key="2">
    <source>
        <dbReference type="Pfam" id="PF12146"/>
    </source>
</evidence>
<dbReference type="PRINTS" id="PR00793">
    <property type="entry name" value="PROAMNOPTASE"/>
</dbReference>
<evidence type="ECO:0000313" key="4">
    <source>
        <dbReference type="Proteomes" id="UP000808914"/>
    </source>
</evidence>
<dbReference type="InterPro" id="IPR029058">
    <property type="entry name" value="AB_hydrolase_fold"/>
</dbReference>
<dbReference type="Pfam" id="PF12146">
    <property type="entry name" value="Hydrolase_4"/>
    <property type="match status" value="1"/>
</dbReference>
<protein>
    <submittedName>
        <fullName evidence="3">Pimeloyl-ACP methyl ester carboxylesterase</fullName>
    </submittedName>
</protein>
<dbReference type="Proteomes" id="UP000808914">
    <property type="component" value="Unassembled WGS sequence"/>
</dbReference>
<dbReference type="EMBL" id="JAFBER010000001">
    <property type="protein sequence ID" value="MBM7643830.1"/>
    <property type="molecule type" value="Genomic_DNA"/>
</dbReference>
<accession>A0ABS2PW98</accession>
<proteinExistence type="predicted"/>